<evidence type="ECO:0000313" key="3">
    <source>
        <dbReference type="EMBL" id="ASJ22495.1"/>
    </source>
</evidence>
<dbReference type="RefSeq" id="WP_069732026.1">
    <property type="nucleotide sequence ID" value="NZ_CP019914.1"/>
</dbReference>
<feature type="coiled-coil region" evidence="1">
    <location>
        <begin position="391"/>
        <end position="421"/>
    </location>
</feature>
<proteinExistence type="predicted"/>
<sequence length="587" mass="69604">MRLIKLTSNKKQFKDVHFKNKVGINIINAVRYNEYNNDIDDSKYTYNGLGKSLIINLIDFCLGSKKIKEFEKKLNDWSFILYFSINDIEHKIERYCNNQDIILFDGKEYKYDEIHSILSDKLFNEKLPKSISFRSIISRFLRTPTKEGYSNIFKPNTTKETDYLSLLNTSYLLGIETRFIEDKFNLKKFKKDETNKLTNLEKYEHDNIKEYIDNIDNLNKSKIKIEKKDLENKITELESKLEDYEVAENYNSIQIDADNFTIELRKIENEITICTNILKQIENSLNIKLDVSLKELENLFNEVKFIFPDKVKKQIKDVEIFHKKIISERINRLENEKNSYNKKINELCEKRKLIAIKRDRCMKYLGTHKALEEYEAMQKKLLELINIRDNLDKYLNIINKKESINERYKEKSIELDKETKQYIDENKISDHLTSEFRKLSSRFYEDKAGGIIVELNNGNNQLRFNIDITIDDDASAGIYQVKLFCFDILLSILRKHNIDFIFHDSQLFSDMDPRQRLTALKTINDIAEKYNIQYICNFNNDLLNFSNKDISNEEKQKLITDNIILELTDQDDSHKLLGEKISINLGK</sequence>
<evidence type="ECO:0000256" key="1">
    <source>
        <dbReference type="SAM" id="Coils"/>
    </source>
</evidence>
<dbReference type="InterPro" id="IPR018760">
    <property type="entry name" value="DUF2326"/>
</dbReference>
<name>A0AAC9TUF9_9SPIR</name>
<evidence type="ECO:0000313" key="4">
    <source>
        <dbReference type="Proteomes" id="UP000264880"/>
    </source>
</evidence>
<reference evidence="3 4" key="1">
    <citation type="submission" date="2017-02" db="EMBL/GenBank/DDBJ databases">
        <title>Complete genome sequence of Brachyspira hampsonii genomovar I strain NSH-16 (ATCC BAA-2463).</title>
        <authorList>
            <person name="Mirajkar N.S."/>
            <person name="Gebhart C.J."/>
        </authorList>
    </citation>
    <scope>NUCLEOTIDE SEQUENCE [LARGE SCALE GENOMIC DNA]</scope>
    <source>
        <strain evidence="3 4">NSH-16</strain>
    </source>
</reference>
<dbReference type="EMBL" id="CP019914">
    <property type="protein sequence ID" value="ASJ22495.1"/>
    <property type="molecule type" value="Genomic_DNA"/>
</dbReference>
<feature type="coiled-coil region" evidence="1">
    <location>
        <begin position="208"/>
        <end position="284"/>
    </location>
</feature>
<dbReference type="Pfam" id="PF10088">
    <property type="entry name" value="DUF2326"/>
    <property type="match status" value="1"/>
</dbReference>
<dbReference type="AlphaFoldDB" id="A0AAC9TUF9"/>
<dbReference type="KEGG" id="bhp:BHAMNSH16_12930"/>
<feature type="domain" description="DUF2326" evidence="2">
    <location>
        <begin position="440"/>
        <end position="578"/>
    </location>
</feature>
<gene>
    <name evidence="3" type="ORF">BHAMNSH16_12930</name>
</gene>
<protein>
    <recommendedName>
        <fullName evidence="2">DUF2326 domain-containing protein</fullName>
    </recommendedName>
</protein>
<feature type="coiled-coil region" evidence="1">
    <location>
        <begin position="323"/>
        <end position="350"/>
    </location>
</feature>
<evidence type="ECO:0000259" key="2">
    <source>
        <dbReference type="Pfam" id="PF10088"/>
    </source>
</evidence>
<organism evidence="3 4">
    <name type="scientific">Brachyspira hampsonii</name>
    <dbReference type="NCBI Taxonomy" id="1287055"/>
    <lineage>
        <taxon>Bacteria</taxon>
        <taxon>Pseudomonadati</taxon>
        <taxon>Spirochaetota</taxon>
        <taxon>Spirochaetia</taxon>
        <taxon>Brachyspirales</taxon>
        <taxon>Brachyspiraceae</taxon>
        <taxon>Brachyspira</taxon>
    </lineage>
</organism>
<accession>A0AAC9TUF9</accession>
<dbReference type="Proteomes" id="UP000264880">
    <property type="component" value="Chromosome"/>
</dbReference>
<keyword evidence="4" id="KW-1185">Reference proteome</keyword>
<keyword evidence="1" id="KW-0175">Coiled coil</keyword>